<proteinExistence type="predicted"/>
<dbReference type="Pfam" id="PF01810">
    <property type="entry name" value="LysE"/>
    <property type="match status" value="1"/>
</dbReference>
<evidence type="ECO:0000256" key="6">
    <source>
        <dbReference type="SAM" id="Phobius"/>
    </source>
</evidence>
<dbReference type="Proteomes" id="UP000515934">
    <property type="component" value="Chromosome"/>
</dbReference>
<feature type="transmembrane region" description="Helical" evidence="6">
    <location>
        <begin position="45"/>
        <end position="68"/>
    </location>
</feature>
<dbReference type="PANTHER" id="PTHR30086:SF17">
    <property type="entry name" value="LYSE FAMILY TRANSLOCATOR"/>
    <property type="match status" value="1"/>
</dbReference>
<evidence type="ECO:0000313" key="7">
    <source>
        <dbReference type="EMBL" id="QNN63021.1"/>
    </source>
</evidence>
<feature type="transmembrane region" description="Helical" evidence="6">
    <location>
        <begin position="74"/>
        <end position="92"/>
    </location>
</feature>
<protein>
    <submittedName>
        <fullName evidence="7">LysE family translocator</fullName>
    </submittedName>
</protein>
<sequence>MIETTMTAASWVTLLTTFAIAIVVPGPDTFLLLRLGVRERRAAVIAAVGIMIGNFLWTSASVLGLAALMRAFPATIPALQALGSAVLIWIGVQSIRSGIRILRSGAAAPVTSSPVPATRHPLALGFVTNISNPKALLFFTALFSQLLPSDATALDRTLIVVALTALGLAWFVLFALFTSTPSFQRWFRRATPYFDLAAGLVFLAVAGLVLFELALTVT</sequence>
<feature type="transmembrane region" description="Helical" evidence="6">
    <location>
        <begin position="197"/>
        <end position="217"/>
    </location>
</feature>
<gene>
    <name evidence="7" type="ORF">H9L06_01155</name>
</gene>
<keyword evidence="4 6" id="KW-1133">Transmembrane helix</keyword>
<dbReference type="RefSeq" id="WP_187555489.1">
    <property type="nucleotide sequence ID" value="NZ_CP060716.1"/>
</dbReference>
<dbReference type="GO" id="GO:0005886">
    <property type="term" value="C:plasma membrane"/>
    <property type="evidence" value="ECO:0007669"/>
    <property type="project" value="UniProtKB-SubCell"/>
</dbReference>
<comment type="subcellular location">
    <subcellularLocation>
        <location evidence="1">Cell membrane</location>
        <topology evidence="1">Multi-pass membrane protein</topology>
    </subcellularLocation>
</comment>
<evidence type="ECO:0000256" key="4">
    <source>
        <dbReference type="ARBA" id="ARBA00022989"/>
    </source>
</evidence>
<dbReference type="PANTHER" id="PTHR30086">
    <property type="entry name" value="ARGININE EXPORTER PROTEIN ARGO"/>
    <property type="match status" value="1"/>
</dbReference>
<evidence type="ECO:0000313" key="8">
    <source>
        <dbReference type="Proteomes" id="UP000515934"/>
    </source>
</evidence>
<feature type="transmembrane region" description="Helical" evidence="6">
    <location>
        <begin position="158"/>
        <end position="177"/>
    </location>
</feature>
<keyword evidence="2" id="KW-1003">Cell membrane</keyword>
<keyword evidence="3 6" id="KW-0812">Transmembrane</keyword>
<reference evidence="7 8" key="1">
    <citation type="submission" date="2020-08" db="EMBL/GenBank/DDBJ databases">
        <title>Genome sequence of Leucobacter denitrificans KACC 14055T.</title>
        <authorList>
            <person name="Hyun D.-W."/>
            <person name="Bae J.-W."/>
        </authorList>
    </citation>
    <scope>NUCLEOTIDE SEQUENCE [LARGE SCALE GENOMIC DNA]</scope>
    <source>
        <strain evidence="7 8">KACC 14055</strain>
    </source>
</reference>
<dbReference type="EMBL" id="CP060716">
    <property type="protein sequence ID" value="QNN63021.1"/>
    <property type="molecule type" value="Genomic_DNA"/>
</dbReference>
<name>A0A7G9S596_9MICO</name>
<feature type="transmembrane region" description="Helical" evidence="6">
    <location>
        <begin position="12"/>
        <end position="33"/>
    </location>
</feature>
<dbReference type="GO" id="GO:0015171">
    <property type="term" value="F:amino acid transmembrane transporter activity"/>
    <property type="evidence" value="ECO:0007669"/>
    <property type="project" value="TreeGrafter"/>
</dbReference>
<accession>A0A7G9S596</accession>
<evidence type="ECO:0000256" key="5">
    <source>
        <dbReference type="ARBA" id="ARBA00023136"/>
    </source>
</evidence>
<dbReference type="KEGG" id="ldn:H9L06_01155"/>
<dbReference type="InterPro" id="IPR001123">
    <property type="entry name" value="LeuE-type"/>
</dbReference>
<evidence type="ECO:0000256" key="3">
    <source>
        <dbReference type="ARBA" id="ARBA00022692"/>
    </source>
</evidence>
<evidence type="ECO:0000256" key="1">
    <source>
        <dbReference type="ARBA" id="ARBA00004651"/>
    </source>
</evidence>
<dbReference type="AlphaFoldDB" id="A0A7G9S596"/>
<keyword evidence="5 6" id="KW-0472">Membrane</keyword>
<evidence type="ECO:0000256" key="2">
    <source>
        <dbReference type="ARBA" id="ARBA00022475"/>
    </source>
</evidence>
<organism evidence="7 8">
    <name type="scientific">Leucobacter denitrificans</name>
    <dbReference type="NCBI Taxonomy" id="683042"/>
    <lineage>
        <taxon>Bacteria</taxon>
        <taxon>Bacillati</taxon>
        <taxon>Actinomycetota</taxon>
        <taxon>Actinomycetes</taxon>
        <taxon>Micrococcales</taxon>
        <taxon>Microbacteriaceae</taxon>
        <taxon>Leucobacter</taxon>
    </lineage>
</organism>
<keyword evidence="8" id="KW-1185">Reference proteome</keyword>